<proteinExistence type="predicted"/>
<dbReference type="OrthoDB" id="9790048at2"/>
<evidence type="ECO:0000256" key="2">
    <source>
        <dbReference type="PROSITE-ProRule" id="PRU00473"/>
    </source>
</evidence>
<reference evidence="5 6" key="1">
    <citation type="submission" date="2019-03" db="EMBL/GenBank/DDBJ databases">
        <title>Genomic Encyclopedia of Type Strains, Phase IV (KMG-IV): sequencing the most valuable type-strain genomes for metagenomic binning, comparative biology and taxonomic classification.</title>
        <authorList>
            <person name="Goeker M."/>
        </authorList>
    </citation>
    <scope>NUCLEOTIDE SEQUENCE [LARGE SCALE GENOMIC DNA]</scope>
    <source>
        <strain evidence="5 6">DSM 18063</strain>
    </source>
</reference>
<comment type="caution">
    <text evidence="5">The sequence shown here is derived from an EMBL/GenBank/DDBJ whole genome shotgun (WGS) entry which is preliminary data.</text>
</comment>
<feature type="domain" description="OmpA-like" evidence="4">
    <location>
        <begin position="395"/>
        <end position="518"/>
    </location>
</feature>
<dbReference type="SUPFAM" id="SSF103088">
    <property type="entry name" value="OmpA-like"/>
    <property type="match status" value="1"/>
</dbReference>
<dbReference type="InterPro" id="IPR050811">
    <property type="entry name" value="Phosphate_ABC_transporter"/>
</dbReference>
<dbReference type="Gene3D" id="3.30.1330.60">
    <property type="entry name" value="OmpA-like domain"/>
    <property type="match status" value="1"/>
</dbReference>
<dbReference type="PROSITE" id="PS51123">
    <property type="entry name" value="OMPA_2"/>
    <property type="match status" value="1"/>
</dbReference>
<dbReference type="InterPro" id="IPR006665">
    <property type="entry name" value="OmpA-like"/>
</dbReference>
<evidence type="ECO:0000259" key="4">
    <source>
        <dbReference type="PROSITE" id="PS51123"/>
    </source>
</evidence>
<dbReference type="Gene3D" id="3.40.190.10">
    <property type="entry name" value="Periplasmic binding protein-like II"/>
    <property type="match status" value="2"/>
</dbReference>
<dbReference type="InterPro" id="IPR024370">
    <property type="entry name" value="PBP_domain"/>
</dbReference>
<evidence type="ECO:0000256" key="3">
    <source>
        <dbReference type="SAM" id="SignalP"/>
    </source>
</evidence>
<dbReference type="InterPro" id="IPR036737">
    <property type="entry name" value="OmpA-like_sf"/>
</dbReference>
<feature type="signal peptide" evidence="3">
    <location>
        <begin position="1"/>
        <end position="24"/>
    </location>
</feature>
<dbReference type="GO" id="GO:0016020">
    <property type="term" value="C:membrane"/>
    <property type="evidence" value="ECO:0007669"/>
    <property type="project" value="UniProtKB-UniRule"/>
</dbReference>
<sequence length="518" mass="55074">MRFFGCAALLAALFLMAVPLPARAQDVTLTSRDGSVEISGTLISFDGEFYRVETVYGPLTLDGQGVICTGPGCPEMEAYVARFRLSGAPALGRLLIPALIEAYADKRGFEVVRQADGVDRIFVLSDRDTGHVAAEIALRIGSTDEGFADLLADETDIVMAAREPLPDEVRRVRDAGFGDLGDPARRHVVALDAIVPVVAPGQPVQALAIDDMVAILIGQIGDWSVLGGPQAPVSVHLLDRRDGLQQAVAARVLRGVPPSPAARRHADATDLSQAVARDPLGLGLTRLSALGAAQQLPLIGGCGMRLIATRQSVKTEDYPFVAPLFLYTPARRLPLFAREFLAYLETPAAQLVIRRAGFVDQLSETIPFGRQGDRLGQAIAQAGPEVPLSELQRLVAVLSDAARLTTTFRFRAGGSAELDAQSHGNVGALARALEAGLYDGRTLIFAGFSDGAGAAGPNRRIARARAEAVRDAVLATATAADPGRFRLRIEAFGEALPIACDQSAWGGLINRRVEVWVR</sequence>
<gene>
    <name evidence="5" type="ORF">EV662_108110</name>
</gene>
<dbReference type="PANTHER" id="PTHR30570:SF1">
    <property type="entry name" value="PHOSPHATE-BINDING PROTEIN PSTS"/>
    <property type="match status" value="1"/>
</dbReference>
<evidence type="ECO:0000256" key="1">
    <source>
        <dbReference type="ARBA" id="ARBA00022729"/>
    </source>
</evidence>
<keyword evidence="1 3" id="KW-0732">Signal</keyword>
<organism evidence="5 6">
    <name type="scientific">Rhodovulum marinum</name>
    <dbReference type="NCBI Taxonomy" id="320662"/>
    <lineage>
        <taxon>Bacteria</taxon>
        <taxon>Pseudomonadati</taxon>
        <taxon>Pseudomonadota</taxon>
        <taxon>Alphaproteobacteria</taxon>
        <taxon>Rhodobacterales</taxon>
        <taxon>Paracoccaceae</taxon>
        <taxon>Rhodovulum</taxon>
    </lineage>
</organism>
<dbReference type="SUPFAM" id="SSF53850">
    <property type="entry name" value="Periplasmic binding protein-like II"/>
    <property type="match status" value="1"/>
</dbReference>
<dbReference type="Proteomes" id="UP000294835">
    <property type="component" value="Unassembled WGS sequence"/>
</dbReference>
<evidence type="ECO:0000313" key="6">
    <source>
        <dbReference type="Proteomes" id="UP000294835"/>
    </source>
</evidence>
<keyword evidence="2" id="KW-0472">Membrane</keyword>
<name>A0A4R2Q0T7_9RHOB</name>
<dbReference type="RefSeq" id="WP_132463196.1">
    <property type="nucleotide sequence ID" value="NZ_SLXP01000008.1"/>
</dbReference>
<dbReference type="Pfam" id="PF12849">
    <property type="entry name" value="PBP_like_2"/>
    <property type="match status" value="1"/>
</dbReference>
<evidence type="ECO:0000313" key="5">
    <source>
        <dbReference type="EMBL" id="TCP40235.1"/>
    </source>
</evidence>
<dbReference type="PANTHER" id="PTHR30570">
    <property type="entry name" value="PERIPLASMIC PHOSPHATE BINDING COMPONENT OF PHOSPHATE ABC TRANSPORTER"/>
    <property type="match status" value="1"/>
</dbReference>
<keyword evidence="6" id="KW-1185">Reference proteome</keyword>
<feature type="chain" id="PRO_5020933827" evidence="3">
    <location>
        <begin position="25"/>
        <end position="518"/>
    </location>
</feature>
<protein>
    <submittedName>
        <fullName evidence="5">Phosphate ABC transporter substrate-binding protein (PhoT family)</fullName>
    </submittedName>
</protein>
<dbReference type="EMBL" id="SLXP01000008">
    <property type="protein sequence ID" value="TCP40235.1"/>
    <property type="molecule type" value="Genomic_DNA"/>
</dbReference>
<dbReference type="AlphaFoldDB" id="A0A4R2Q0T7"/>
<accession>A0A4R2Q0T7</accession>